<evidence type="ECO:0000313" key="3">
    <source>
        <dbReference type="Proteomes" id="UP000299102"/>
    </source>
</evidence>
<evidence type="ECO:0000313" key="2">
    <source>
        <dbReference type="EMBL" id="GBP02002.1"/>
    </source>
</evidence>
<proteinExistence type="predicted"/>
<reference evidence="2 3" key="1">
    <citation type="journal article" date="2019" name="Commun. Biol.">
        <title>The bagworm genome reveals a unique fibroin gene that provides high tensile strength.</title>
        <authorList>
            <person name="Kono N."/>
            <person name="Nakamura H."/>
            <person name="Ohtoshi R."/>
            <person name="Tomita M."/>
            <person name="Numata K."/>
            <person name="Arakawa K."/>
        </authorList>
    </citation>
    <scope>NUCLEOTIDE SEQUENCE [LARGE SCALE GENOMIC DNA]</scope>
</reference>
<dbReference type="AlphaFoldDB" id="A0A4C1SIL0"/>
<protein>
    <submittedName>
        <fullName evidence="2">Uncharacterized protein</fullName>
    </submittedName>
</protein>
<sequence length="388" mass="43217">MIQDFKRIAVRSFIKGLRDQALKTRFIGQQNDELSSLISIVEEAEEILEEPHGNVNVVSSTTPCSFCQINGHTGNRFCVPRRQVNMGNRSQQYSYRPTGNGGDNGTIRDNRPRNQIRSTARSWCASNAINRGTGPGMQSNLGPGQANQRSDSEAEEPTMITHKVVAHKCDANKMSVMHKAPETGVERKHNNNIKNRIEMSSKTYADIAVANEKITNEVSREKPSSTKKIEQNIKNKQKGIVKEEAMNVFPGESIPESKKLKGVSTTLGVVKIDVGENKQQPWMFQVVARGSTIKGDGILGRDNIWGKSKLDSIRGTLKIFNDNQWVKTFTLHAAHECEAGHQRMACLSKRAATTVPVDPVFKENRAMVHRKEISPHVYGGYFSQCGKE</sequence>
<gene>
    <name evidence="2" type="ORF">EVAR_104037_1</name>
</gene>
<feature type="region of interest" description="Disordered" evidence="1">
    <location>
        <begin position="130"/>
        <end position="154"/>
    </location>
</feature>
<dbReference type="EMBL" id="BGZK01007043">
    <property type="protein sequence ID" value="GBP02002.1"/>
    <property type="molecule type" value="Genomic_DNA"/>
</dbReference>
<evidence type="ECO:0000256" key="1">
    <source>
        <dbReference type="SAM" id="MobiDB-lite"/>
    </source>
</evidence>
<accession>A0A4C1SIL0</accession>
<feature type="region of interest" description="Disordered" evidence="1">
    <location>
        <begin position="91"/>
        <end position="111"/>
    </location>
</feature>
<organism evidence="2 3">
    <name type="scientific">Eumeta variegata</name>
    <name type="common">Bagworm moth</name>
    <name type="synonym">Eumeta japonica</name>
    <dbReference type="NCBI Taxonomy" id="151549"/>
    <lineage>
        <taxon>Eukaryota</taxon>
        <taxon>Metazoa</taxon>
        <taxon>Ecdysozoa</taxon>
        <taxon>Arthropoda</taxon>
        <taxon>Hexapoda</taxon>
        <taxon>Insecta</taxon>
        <taxon>Pterygota</taxon>
        <taxon>Neoptera</taxon>
        <taxon>Endopterygota</taxon>
        <taxon>Lepidoptera</taxon>
        <taxon>Glossata</taxon>
        <taxon>Ditrysia</taxon>
        <taxon>Tineoidea</taxon>
        <taxon>Psychidae</taxon>
        <taxon>Oiketicinae</taxon>
        <taxon>Eumeta</taxon>
    </lineage>
</organism>
<name>A0A4C1SIL0_EUMVA</name>
<keyword evidence="3" id="KW-1185">Reference proteome</keyword>
<dbReference type="Proteomes" id="UP000299102">
    <property type="component" value="Unassembled WGS sequence"/>
</dbReference>
<comment type="caution">
    <text evidence="2">The sequence shown here is derived from an EMBL/GenBank/DDBJ whole genome shotgun (WGS) entry which is preliminary data.</text>
</comment>
<feature type="compositionally biased region" description="Polar residues" evidence="1">
    <location>
        <begin position="130"/>
        <end position="149"/>
    </location>
</feature>
<dbReference type="OrthoDB" id="8066269at2759"/>